<proteinExistence type="predicted"/>
<feature type="region of interest" description="Disordered" evidence="1">
    <location>
        <begin position="33"/>
        <end position="53"/>
    </location>
</feature>
<evidence type="ECO:0000313" key="3">
    <source>
        <dbReference type="Proteomes" id="UP000190044"/>
    </source>
</evidence>
<dbReference type="OrthoDB" id="7510258at2"/>
<evidence type="ECO:0000256" key="1">
    <source>
        <dbReference type="SAM" id="MobiDB-lite"/>
    </source>
</evidence>
<protein>
    <submittedName>
        <fullName evidence="2">Uncharacterized protein</fullName>
    </submittedName>
</protein>
<dbReference type="RefSeq" id="WP_020820231.1">
    <property type="nucleotide sequence ID" value="NZ_FUYP01000052.1"/>
</dbReference>
<keyword evidence="3" id="KW-1185">Reference proteome</keyword>
<sequence length="88" mass="9609">MNRERRKQIAAARALIDQGKALFDEAREMLETVKDDEQSARDNLPPSLADGEGAEKMDAAISELENAISALEDFDADEIGNTLDTASE</sequence>
<name>A0A1T5G1D7_9SPHN</name>
<organism evidence="2 3">
    <name type="scientific">Sphingopyxis flava</name>
    <dbReference type="NCBI Taxonomy" id="1507287"/>
    <lineage>
        <taxon>Bacteria</taxon>
        <taxon>Pseudomonadati</taxon>
        <taxon>Pseudomonadota</taxon>
        <taxon>Alphaproteobacteria</taxon>
        <taxon>Sphingomonadales</taxon>
        <taxon>Sphingomonadaceae</taxon>
        <taxon>Sphingopyxis</taxon>
    </lineage>
</organism>
<gene>
    <name evidence="2" type="ORF">SAMN06295937_105213</name>
</gene>
<dbReference type="Proteomes" id="UP000190044">
    <property type="component" value="Unassembled WGS sequence"/>
</dbReference>
<dbReference type="EMBL" id="FUYP01000052">
    <property type="protein sequence ID" value="SKC02273.1"/>
    <property type="molecule type" value="Genomic_DNA"/>
</dbReference>
<reference evidence="3" key="1">
    <citation type="submission" date="2017-02" db="EMBL/GenBank/DDBJ databases">
        <authorList>
            <person name="Varghese N."/>
            <person name="Submissions S."/>
        </authorList>
    </citation>
    <scope>NUCLEOTIDE SEQUENCE [LARGE SCALE GENOMIC DNA]</scope>
    <source>
        <strain evidence="3">R11H</strain>
    </source>
</reference>
<accession>A0A1T5G1D7</accession>
<dbReference type="AlphaFoldDB" id="A0A1T5G1D7"/>
<evidence type="ECO:0000313" key="2">
    <source>
        <dbReference type="EMBL" id="SKC02273.1"/>
    </source>
</evidence>